<reference evidence="1 2" key="1">
    <citation type="submission" date="2019-05" db="EMBL/GenBank/DDBJ databases">
        <title>Another draft genome of Portunus trituberculatus and its Hox gene families provides insights of decapod evolution.</title>
        <authorList>
            <person name="Jeong J.-H."/>
            <person name="Song I."/>
            <person name="Kim S."/>
            <person name="Choi T."/>
            <person name="Kim D."/>
            <person name="Ryu S."/>
            <person name="Kim W."/>
        </authorList>
    </citation>
    <scope>NUCLEOTIDE SEQUENCE [LARGE SCALE GENOMIC DNA]</scope>
    <source>
        <tissue evidence="1">Muscle</tissue>
    </source>
</reference>
<name>A0A5B7DHS9_PORTR</name>
<protein>
    <submittedName>
        <fullName evidence="1">Uncharacterized protein</fullName>
    </submittedName>
</protein>
<dbReference type="EMBL" id="VSRR010000907">
    <property type="protein sequence ID" value="MPC20754.1"/>
    <property type="molecule type" value="Genomic_DNA"/>
</dbReference>
<dbReference type="Proteomes" id="UP000324222">
    <property type="component" value="Unassembled WGS sequence"/>
</dbReference>
<gene>
    <name evidence="1" type="ORF">E2C01_013711</name>
</gene>
<accession>A0A5B7DHS9</accession>
<organism evidence="1 2">
    <name type="scientific">Portunus trituberculatus</name>
    <name type="common">Swimming crab</name>
    <name type="synonym">Neptunus trituberculatus</name>
    <dbReference type="NCBI Taxonomy" id="210409"/>
    <lineage>
        <taxon>Eukaryota</taxon>
        <taxon>Metazoa</taxon>
        <taxon>Ecdysozoa</taxon>
        <taxon>Arthropoda</taxon>
        <taxon>Crustacea</taxon>
        <taxon>Multicrustacea</taxon>
        <taxon>Malacostraca</taxon>
        <taxon>Eumalacostraca</taxon>
        <taxon>Eucarida</taxon>
        <taxon>Decapoda</taxon>
        <taxon>Pleocyemata</taxon>
        <taxon>Brachyura</taxon>
        <taxon>Eubrachyura</taxon>
        <taxon>Portunoidea</taxon>
        <taxon>Portunidae</taxon>
        <taxon>Portuninae</taxon>
        <taxon>Portunus</taxon>
    </lineage>
</organism>
<proteinExistence type="predicted"/>
<evidence type="ECO:0000313" key="2">
    <source>
        <dbReference type="Proteomes" id="UP000324222"/>
    </source>
</evidence>
<dbReference type="AlphaFoldDB" id="A0A5B7DHS9"/>
<evidence type="ECO:0000313" key="1">
    <source>
        <dbReference type="EMBL" id="MPC20754.1"/>
    </source>
</evidence>
<keyword evidence="2" id="KW-1185">Reference proteome</keyword>
<sequence length="68" mass="7410">MAEDEKTGSLALQQAEWCSQSYARASVTGGTQAVLPDVPTLHSAEEHALTQPLRHLRPCCHATPLRGW</sequence>
<comment type="caution">
    <text evidence="1">The sequence shown here is derived from an EMBL/GenBank/DDBJ whole genome shotgun (WGS) entry which is preliminary data.</text>
</comment>